<dbReference type="RefSeq" id="XP_008717121.1">
    <property type="nucleotide sequence ID" value="XM_008718899.1"/>
</dbReference>
<keyword evidence="3 7" id="KW-0812">Transmembrane</keyword>
<evidence type="ECO:0000313" key="10">
    <source>
        <dbReference type="Proteomes" id="UP000030752"/>
    </source>
</evidence>
<comment type="caution">
    <text evidence="7">Lacks conserved residue(s) required for the propagation of feature annotation.</text>
</comment>
<evidence type="ECO:0000256" key="7">
    <source>
        <dbReference type="RuleBase" id="RU363059"/>
    </source>
</evidence>
<reference evidence="9 10" key="1">
    <citation type="submission" date="2013-03" db="EMBL/GenBank/DDBJ databases">
        <title>The Genome Sequence of Phialophora europaea CBS 101466.</title>
        <authorList>
            <consortium name="The Broad Institute Genomics Platform"/>
            <person name="Cuomo C."/>
            <person name="de Hoog S."/>
            <person name="Gorbushina A."/>
            <person name="Walker B."/>
            <person name="Young S.K."/>
            <person name="Zeng Q."/>
            <person name="Gargeya S."/>
            <person name="Fitzgerald M."/>
            <person name="Haas B."/>
            <person name="Abouelleil A."/>
            <person name="Allen A.W."/>
            <person name="Alvarado L."/>
            <person name="Arachchi H.M."/>
            <person name="Berlin A.M."/>
            <person name="Chapman S.B."/>
            <person name="Gainer-Dewar J."/>
            <person name="Goldberg J."/>
            <person name="Griggs A."/>
            <person name="Gujja S."/>
            <person name="Hansen M."/>
            <person name="Howarth C."/>
            <person name="Imamovic A."/>
            <person name="Ireland A."/>
            <person name="Larimer J."/>
            <person name="McCowan C."/>
            <person name="Murphy C."/>
            <person name="Pearson M."/>
            <person name="Poon T.W."/>
            <person name="Priest M."/>
            <person name="Roberts A."/>
            <person name="Saif S."/>
            <person name="Shea T."/>
            <person name="Sisk P."/>
            <person name="Sykes S."/>
            <person name="Wortman J."/>
            <person name="Nusbaum C."/>
            <person name="Birren B."/>
        </authorList>
    </citation>
    <scope>NUCLEOTIDE SEQUENCE [LARGE SCALE GENOMIC DNA]</scope>
    <source>
        <strain evidence="9 10">CBS 101466</strain>
    </source>
</reference>
<evidence type="ECO:0000256" key="6">
    <source>
        <dbReference type="ARBA" id="ARBA00023136"/>
    </source>
</evidence>
<dbReference type="InterPro" id="IPR035952">
    <property type="entry name" value="Rhomboid-like_sf"/>
</dbReference>
<evidence type="ECO:0000256" key="2">
    <source>
        <dbReference type="ARBA" id="ARBA00008917"/>
    </source>
</evidence>
<comment type="subcellular location">
    <subcellularLocation>
        <location evidence="1 7">Endoplasmic reticulum membrane</location>
        <topology evidence="1 7">Multi-pass membrane protein</topology>
    </subcellularLocation>
</comment>
<dbReference type="OrthoDB" id="19102at2759"/>
<dbReference type="EMBL" id="KB822720">
    <property type="protein sequence ID" value="ETN40278.1"/>
    <property type="molecule type" value="Genomic_DNA"/>
</dbReference>
<gene>
    <name evidence="9" type="ORF">HMPREF1541_04554</name>
</gene>
<dbReference type="InParanoid" id="W2RWW5"/>
<comment type="similarity">
    <text evidence="2 7">Belongs to the derlin family.</text>
</comment>
<dbReference type="GO" id="GO:0005789">
    <property type="term" value="C:endoplasmic reticulum membrane"/>
    <property type="evidence" value="ECO:0007669"/>
    <property type="project" value="UniProtKB-SubCell"/>
</dbReference>
<dbReference type="PANTHER" id="PTHR11009">
    <property type="entry name" value="DER1-LIKE PROTEIN, DERLIN"/>
    <property type="match status" value="1"/>
</dbReference>
<feature type="transmembrane region" description="Helical" evidence="7">
    <location>
        <begin position="49"/>
        <end position="73"/>
    </location>
</feature>
<feature type="transmembrane region" description="Helical" evidence="7">
    <location>
        <begin position="93"/>
        <end position="126"/>
    </location>
</feature>
<dbReference type="SUPFAM" id="SSF144091">
    <property type="entry name" value="Rhomboid-like"/>
    <property type="match status" value="1"/>
</dbReference>
<protein>
    <recommendedName>
        <fullName evidence="7">Derlin</fullName>
    </recommendedName>
</protein>
<evidence type="ECO:0000256" key="4">
    <source>
        <dbReference type="ARBA" id="ARBA00022824"/>
    </source>
</evidence>
<evidence type="ECO:0000256" key="1">
    <source>
        <dbReference type="ARBA" id="ARBA00004477"/>
    </source>
</evidence>
<evidence type="ECO:0000313" key="9">
    <source>
        <dbReference type="EMBL" id="ETN40278.1"/>
    </source>
</evidence>
<evidence type="ECO:0000256" key="3">
    <source>
        <dbReference type="ARBA" id="ARBA00022692"/>
    </source>
</evidence>
<comment type="function">
    <text evidence="7">May be involved in the degradation of misfolded endoplasmic reticulum (ER) luminal proteins.</text>
</comment>
<name>W2RWW5_CYPE1</name>
<keyword evidence="6 7" id="KW-0472">Membrane</keyword>
<proteinExistence type="inferred from homology"/>
<sequence length="257" mass="28445">MDRFWSAPPVSRTIVAVMGIESLLVIGGIMPIYWVHFEPSLMWKLPPHVWRLASSFLLTGGGLSFIFDLYFTWIYGTGLELNSPRFSQPGDFFVYVVFNMLVILATAGFLLKAYIFTSALIMAFIYTFSQDNRGTKAHFVIFQIPVELLPWATLALTLVLAGPGSAAVQGMGIISAHLYDFLTRLYPTFQGGSNWVQTPMFVKRAFGADRTSFAHKKYGTSVRPGQPIPQQQSRGWTSGFSGGGWSGRGQGHRLGNG</sequence>
<dbReference type="Proteomes" id="UP000030752">
    <property type="component" value="Unassembled WGS sequence"/>
</dbReference>
<dbReference type="STRING" id="1220924.W2RWW5"/>
<organism evidence="9 10">
    <name type="scientific">Cyphellophora europaea (strain CBS 101466)</name>
    <name type="common">Phialophora europaea</name>
    <dbReference type="NCBI Taxonomy" id="1220924"/>
    <lineage>
        <taxon>Eukaryota</taxon>
        <taxon>Fungi</taxon>
        <taxon>Dikarya</taxon>
        <taxon>Ascomycota</taxon>
        <taxon>Pezizomycotina</taxon>
        <taxon>Eurotiomycetes</taxon>
        <taxon>Chaetothyriomycetidae</taxon>
        <taxon>Chaetothyriales</taxon>
        <taxon>Cyphellophoraceae</taxon>
        <taxon>Cyphellophora</taxon>
    </lineage>
</organism>
<feature type="region of interest" description="Disordered" evidence="8">
    <location>
        <begin position="218"/>
        <end position="257"/>
    </location>
</feature>
<dbReference type="Pfam" id="PF04511">
    <property type="entry name" value="DER1"/>
    <property type="match status" value="1"/>
</dbReference>
<keyword evidence="5 7" id="KW-1133">Transmembrane helix</keyword>
<dbReference type="AlphaFoldDB" id="W2RWW5"/>
<dbReference type="GeneID" id="19971893"/>
<feature type="transmembrane region" description="Helical" evidence="7">
    <location>
        <begin position="14"/>
        <end position="37"/>
    </location>
</feature>
<keyword evidence="4 7" id="KW-0256">Endoplasmic reticulum</keyword>
<evidence type="ECO:0000256" key="5">
    <source>
        <dbReference type="ARBA" id="ARBA00022989"/>
    </source>
</evidence>
<dbReference type="HOGENOM" id="CLU_051898_7_0_1"/>
<dbReference type="GO" id="GO:0006950">
    <property type="term" value="P:response to stress"/>
    <property type="evidence" value="ECO:0007669"/>
    <property type="project" value="UniProtKB-ARBA"/>
</dbReference>
<accession>W2RWW5</accession>
<keyword evidence="10" id="KW-1185">Reference proteome</keyword>
<dbReference type="eggNOG" id="KOG0858">
    <property type="taxonomic scope" value="Eukaryota"/>
</dbReference>
<feature type="compositionally biased region" description="Gly residues" evidence="8">
    <location>
        <begin position="240"/>
        <end position="257"/>
    </location>
</feature>
<evidence type="ECO:0000256" key="8">
    <source>
        <dbReference type="SAM" id="MobiDB-lite"/>
    </source>
</evidence>
<dbReference type="VEuPathDB" id="FungiDB:HMPREF1541_04554"/>
<dbReference type="InterPro" id="IPR007599">
    <property type="entry name" value="DER1"/>
</dbReference>